<dbReference type="Pfam" id="PF02579">
    <property type="entry name" value="Nitro_FeMo-Co"/>
    <property type="match status" value="1"/>
</dbReference>
<dbReference type="PANTHER" id="PTHR42983">
    <property type="entry name" value="DINITROGENASE IRON-MOLYBDENUM COFACTOR PROTEIN-RELATED"/>
    <property type="match status" value="1"/>
</dbReference>
<evidence type="ECO:0000313" key="2">
    <source>
        <dbReference type="EMBL" id="SKB30540.1"/>
    </source>
</evidence>
<reference evidence="3" key="1">
    <citation type="submission" date="2017-02" db="EMBL/GenBank/DDBJ databases">
        <authorList>
            <person name="Varghese N."/>
            <person name="Submissions S."/>
        </authorList>
    </citation>
    <scope>NUCLEOTIDE SEQUENCE [LARGE SCALE GENOMIC DNA]</scope>
    <source>
        <strain evidence="3">DSM 24967</strain>
    </source>
</reference>
<dbReference type="InterPro" id="IPR003731">
    <property type="entry name" value="Di-Nase_FeMo-co_biosynth"/>
</dbReference>
<evidence type="ECO:0000259" key="1">
    <source>
        <dbReference type="Pfam" id="PF02579"/>
    </source>
</evidence>
<proteinExistence type="predicted"/>
<dbReference type="Gene3D" id="3.30.420.130">
    <property type="entry name" value="Dinitrogenase iron-molybdenum cofactor biosynthesis domain"/>
    <property type="match status" value="1"/>
</dbReference>
<dbReference type="PANTHER" id="PTHR42983:SF1">
    <property type="entry name" value="IRON-MOLYBDENUM PROTEIN"/>
    <property type="match status" value="1"/>
</dbReference>
<accession>A0A1T5A6J1</accession>
<gene>
    <name evidence="2" type="ORF">SAMN05660349_00479</name>
</gene>
<feature type="domain" description="Dinitrogenase iron-molybdenum cofactor biosynthesis" evidence="1">
    <location>
        <begin position="13"/>
        <end position="103"/>
    </location>
</feature>
<dbReference type="InterPro" id="IPR036105">
    <property type="entry name" value="DiNase_FeMo-co_biosyn_sf"/>
</dbReference>
<keyword evidence="3" id="KW-1185">Reference proteome</keyword>
<organism evidence="2 3">
    <name type="scientific">Parabacteroides chartae</name>
    <dbReference type="NCBI Taxonomy" id="1037355"/>
    <lineage>
        <taxon>Bacteria</taxon>
        <taxon>Pseudomonadati</taxon>
        <taxon>Bacteroidota</taxon>
        <taxon>Bacteroidia</taxon>
        <taxon>Bacteroidales</taxon>
        <taxon>Tannerellaceae</taxon>
        <taxon>Parabacteroides</taxon>
    </lineage>
</organism>
<dbReference type="SUPFAM" id="SSF53146">
    <property type="entry name" value="Nitrogenase accessory factor-like"/>
    <property type="match status" value="1"/>
</dbReference>
<evidence type="ECO:0000313" key="3">
    <source>
        <dbReference type="Proteomes" id="UP000190852"/>
    </source>
</evidence>
<name>A0A1T5A6J1_9BACT</name>
<dbReference type="RefSeq" id="WP_079682204.1">
    <property type="nucleotide sequence ID" value="NZ_FUYQ01000002.1"/>
</dbReference>
<dbReference type="Proteomes" id="UP000190852">
    <property type="component" value="Unassembled WGS sequence"/>
</dbReference>
<protein>
    <submittedName>
        <fullName evidence="2">Predicted Fe-Mo cluster-binding protein, NifX family</fullName>
    </submittedName>
</protein>
<sequence>MIVAITSTGNSSDSIIDPRFGRCSYFVFYNTETKESVFQPNPFKDNDEGVGVAVVDWISAFSCSKIISGQFGMKIKPLLDENRIQLILVNDPELTIRQILNLLSQ</sequence>
<dbReference type="EMBL" id="FUYQ01000002">
    <property type="protein sequence ID" value="SKB30540.1"/>
    <property type="molecule type" value="Genomic_DNA"/>
</dbReference>
<dbReference type="AlphaFoldDB" id="A0A1T5A6J1"/>